<dbReference type="PRINTS" id="PR00775">
    <property type="entry name" value="HEATSHOCK90"/>
</dbReference>
<organism evidence="8">
    <name type="scientific">hydrothermal vent metagenome</name>
    <dbReference type="NCBI Taxonomy" id="652676"/>
    <lineage>
        <taxon>unclassified sequences</taxon>
        <taxon>metagenomes</taxon>
        <taxon>ecological metagenomes</taxon>
    </lineage>
</organism>
<dbReference type="PANTHER" id="PTHR11528">
    <property type="entry name" value="HEAT SHOCK PROTEIN 90 FAMILY MEMBER"/>
    <property type="match status" value="1"/>
</dbReference>
<dbReference type="Gene3D" id="3.40.50.11260">
    <property type="match status" value="1"/>
</dbReference>
<dbReference type="HAMAP" id="MF_00505">
    <property type="entry name" value="HSP90"/>
    <property type="match status" value="1"/>
</dbReference>
<dbReference type="SUPFAM" id="SSF55874">
    <property type="entry name" value="ATPase domain of HSP90 chaperone/DNA topoisomerase II/histidine kinase"/>
    <property type="match status" value="1"/>
</dbReference>
<comment type="similarity">
    <text evidence="2">Belongs to the heat shock protein 90 family.</text>
</comment>
<dbReference type="PIRSF" id="PIRSF002583">
    <property type="entry name" value="Hsp90"/>
    <property type="match status" value="1"/>
</dbReference>
<evidence type="ECO:0000313" key="8">
    <source>
        <dbReference type="EMBL" id="VAX27153.1"/>
    </source>
</evidence>
<dbReference type="GO" id="GO:0140662">
    <property type="term" value="F:ATP-dependent protein folding chaperone"/>
    <property type="evidence" value="ECO:0007669"/>
    <property type="project" value="InterPro"/>
</dbReference>
<keyword evidence="3" id="KW-0963">Cytoplasm</keyword>
<keyword evidence="7" id="KW-0143">Chaperone</keyword>
<reference evidence="8" key="1">
    <citation type="submission" date="2018-06" db="EMBL/GenBank/DDBJ databases">
        <authorList>
            <person name="Zhirakovskaya E."/>
        </authorList>
    </citation>
    <scope>NUCLEOTIDE SEQUENCE</scope>
</reference>
<sequence>MSSETSTKETFEYKAEMNQLLNLIVHSLYTHPEIFLRELISNASDASNKVRHLEITDESILDRHKELTIKIEVDEKEQTFSIEDAGIGMSRDDLIENIGTIASSGTLKFLEKMKTEKDKVGDLIGQFGVGFYASYMVTDEITIETRHAEKDSVGLRWTSSGQGGYSIEEIDRKERGTKISFKLKDEFKDFSKEYKIKETIKKYSNFAAFPIFVGEEKVNTIEALWTKKKKDLKDKEINEFYKFVANDWEDPLAHLQLSLEGVGSTFKALLFIPQKDSFDLMRTQEHKTVQLYANKVMIVEDCKELLPDYLHFIRGVVDTADLPLNVSREMVQSSPVMQKIKTTITTKVLQWLDKMAKKDTEKYDKFYKTFGKLFKYGINSDFANKDKVIDLLRFETSTQDDKTSSSFKDYVGRMKEDQKEIYYITGESRVQVENNPNMEYFKKHETEVLFLIDPVDAFIIPSIPEYDGKTIKAIDKGDIDLKEDDQAKDAKDNALSGALIDLFKETLKEQAQDVKISKRLVDSAVTLVATADGADKHTEQLMKMMGQDVPKSKRILEVNADHPVIRNLSKRYIANDKDPMLEKCIVQLFESAQLIDDELTSKSEYVKRMMEIMEEATQ</sequence>
<evidence type="ECO:0000256" key="2">
    <source>
        <dbReference type="ARBA" id="ARBA00008239"/>
    </source>
</evidence>
<dbReference type="FunFam" id="3.30.565.10:FF:000009">
    <property type="entry name" value="Molecular chaperone HtpG"/>
    <property type="match status" value="1"/>
</dbReference>
<keyword evidence="5" id="KW-0067">ATP-binding</keyword>
<accession>A0A3B1CR65</accession>
<dbReference type="InterPro" id="IPR001404">
    <property type="entry name" value="Hsp90_fam"/>
</dbReference>
<keyword evidence="4" id="KW-0547">Nucleotide-binding</keyword>
<dbReference type="InterPro" id="IPR036890">
    <property type="entry name" value="HATPase_C_sf"/>
</dbReference>
<dbReference type="Gene3D" id="3.30.565.10">
    <property type="entry name" value="Histidine kinase-like ATPase, C-terminal domain"/>
    <property type="match status" value="1"/>
</dbReference>
<keyword evidence="6" id="KW-0346">Stress response</keyword>
<evidence type="ECO:0000256" key="5">
    <source>
        <dbReference type="ARBA" id="ARBA00022840"/>
    </source>
</evidence>
<evidence type="ECO:0000256" key="3">
    <source>
        <dbReference type="ARBA" id="ARBA00022490"/>
    </source>
</evidence>
<dbReference type="Pfam" id="PF00183">
    <property type="entry name" value="HSP90"/>
    <property type="match status" value="1"/>
</dbReference>
<dbReference type="Gene3D" id="1.20.120.790">
    <property type="entry name" value="Heat shock protein 90, C-terminal domain"/>
    <property type="match status" value="1"/>
</dbReference>
<dbReference type="GO" id="GO:0016887">
    <property type="term" value="F:ATP hydrolysis activity"/>
    <property type="evidence" value="ECO:0007669"/>
    <property type="project" value="InterPro"/>
</dbReference>
<dbReference type="InterPro" id="IPR037196">
    <property type="entry name" value="HSP90_C"/>
</dbReference>
<proteinExistence type="inferred from homology"/>
<dbReference type="Gene3D" id="3.30.230.80">
    <property type="match status" value="1"/>
</dbReference>
<dbReference type="NCBIfam" id="NF003555">
    <property type="entry name" value="PRK05218.1"/>
    <property type="match status" value="1"/>
</dbReference>
<dbReference type="AlphaFoldDB" id="A0A3B1CR65"/>
<dbReference type="SUPFAM" id="SSF54211">
    <property type="entry name" value="Ribosomal protein S5 domain 2-like"/>
    <property type="match status" value="1"/>
</dbReference>
<dbReference type="SUPFAM" id="SSF110942">
    <property type="entry name" value="HSP90 C-terminal domain"/>
    <property type="match status" value="1"/>
</dbReference>
<evidence type="ECO:0000256" key="4">
    <source>
        <dbReference type="ARBA" id="ARBA00022741"/>
    </source>
</evidence>
<dbReference type="CDD" id="cd16927">
    <property type="entry name" value="HATPase_Hsp90-like"/>
    <property type="match status" value="1"/>
</dbReference>
<dbReference type="InterPro" id="IPR020575">
    <property type="entry name" value="Hsp90_N"/>
</dbReference>
<dbReference type="GO" id="GO:0005737">
    <property type="term" value="C:cytoplasm"/>
    <property type="evidence" value="ECO:0007669"/>
    <property type="project" value="UniProtKB-SubCell"/>
</dbReference>
<evidence type="ECO:0000256" key="6">
    <source>
        <dbReference type="ARBA" id="ARBA00023016"/>
    </source>
</evidence>
<gene>
    <name evidence="8" type="ORF">MNBD_NITROSPIRAE01-2041</name>
</gene>
<dbReference type="GO" id="GO:0051082">
    <property type="term" value="F:unfolded protein binding"/>
    <property type="evidence" value="ECO:0007669"/>
    <property type="project" value="InterPro"/>
</dbReference>
<dbReference type="InterPro" id="IPR020568">
    <property type="entry name" value="Ribosomal_Su5_D2-typ_SF"/>
</dbReference>
<dbReference type="Pfam" id="PF13589">
    <property type="entry name" value="HATPase_c_3"/>
    <property type="match status" value="1"/>
</dbReference>
<comment type="subcellular location">
    <subcellularLocation>
        <location evidence="1">Cytoplasm</location>
    </subcellularLocation>
</comment>
<dbReference type="GO" id="GO:0005524">
    <property type="term" value="F:ATP binding"/>
    <property type="evidence" value="ECO:0007669"/>
    <property type="project" value="UniProtKB-KW"/>
</dbReference>
<protein>
    <submittedName>
        <fullName evidence="8">Chaperone protein HtpG</fullName>
    </submittedName>
</protein>
<name>A0A3B1CR65_9ZZZZ</name>
<dbReference type="EMBL" id="UOGF01000024">
    <property type="protein sequence ID" value="VAX27153.1"/>
    <property type="molecule type" value="Genomic_DNA"/>
</dbReference>
<evidence type="ECO:0000256" key="7">
    <source>
        <dbReference type="ARBA" id="ARBA00023186"/>
    </source>
</evidence>
<evidence type="ECO:0000256" key="1">
    <source>
        <dbReference type="ARBA" id="ARBA00004496"/>
    </source>
</evidence>